<dbReference type="Proteomes" id="UP001431221">
    <property type="component" value="Unassembled WGS sequence"/>
</dbReference>
<evidence type="ECO:0000313" key="3">
    <source>
        <dbReference type="Proteomes" id="UP001431221"/>
    </source>
</evidence>
<accession>A0ABT0GRB3</accession>
<comment type="caution">
    <text evidence="2">The sequence shown here is derived from an EMBL/GenBank/DDBJ whole genome shotgun (WGS) entry which is preliminary data.</text>
</comment>
<keyword evidence="1" id="KW-1133">Transmembrane helix</keyword>
<protein>
    <recommendedName>
        <fullName evidence="4">Inner membrane protein</fullName>
    </recommendedName>
</protein>
<organism evidence="2 3">
    <name type="scientific">Roseibium sediminicola</name>
    <dbReference type="NCBI Taxonomy" id="2933272"/>
    <lineage>
        <taxon>Bacteria</taxon>
        <taxon>Pseudomonadati</taxon>
        <taxon>Pseudomonadota</taxon>
        <taxon>Alphaproteobacteria</taxon>
        <taxon>Hyphomicrobiales</taxon>
        <taxon>Stappiaceae</taxon>
        <taxon>Roseibium</taxon>
    </lineage>
</organism>
<evidence type="ECO:0000313" key="2">
    <source>
        <dbReference type="EMBL" id="MCK7611989.1"/>
    </source>
</evidence>
<reference evidence="2" key="1">
    <citation type="submission" date="2022-04" db="EMBL/GenBank/DDBJ databases">
        <title>Roseibium sp. CAU 1639 isolated from mud.</title>
        <authorList>
            <person name="Kim W."/>
        </authorList>
    </citation>
    <scope>NUCLEOTIDE SEQUENCE</scope>
    <source>
        <strain evidence="2">CAU 1639</strain>
    </source>
</reference>
<feature type="transmembrane region" description="Helical" evidence="1">
    <location>
        <begin position="15"/>
        <end position="48"/>
    </location>
</feature>
<gene>
    <name evidence="2" type="ORF">M0H32_07450</name>
</gene>
<dbReference type="EMBL" id="JALNMJ010000004">
    <property type="protein sequence ID" value="MCK7611989.1"/>
    <property type="molecule type" value="Genomic_DNA"/>
</dbReference>
<sequence length="58" mass="6614">MVGKNKLGTRVANVAFYYIFGTLAWVCRGIAHAGVYAGMGWSEIWFWLSRRCRDLSRA</sequence>
<keyword evidence="3" id="KW-1185">Reference proteome</keyword>
<name>A0ABT0GRB3_9HYPH</name>
<keyword evidence="1" id="KW-0472">Membrane</keyword>
<keyword evidence="1" id="KW-0812">Transmembrane</keyword>
<dbReference type="RefSeq" id="WP_248152749.1">
    <property type="nucleotide sequence ID" value="NZ_JALNMJ010000004.1"/>
</dbReference>
<proteinExistence type="predicted"/>
<evidence type="ECO:0000256" key="1">
    <source>
        <dbReference type="SAM" id="Phobius"/>
    </source>
</evidence>
<evidence type="ECO:0008006" key="4">
    <source>
        <dbReference type="Google" id="ProtNLM"/>
    </source>
</evidence>